<dbReference type="SMART" id="SM00612">
    <property type="entry name" value="Kelch"/>
    <property type="match status" value="2"/>
</dbReference>
<accession>A0A1R3KQF2</accession>
<gene>
    <name evidence="2" type="ORF">COLO4_05590</name>
</gene>
<dbReference type="InterPro" id="IPR006652">
    <property type="entry name" value="Kelch_1"/>
</dbReference>
<name>A0A1R3KQF2_9ROSI</name>
<protein>
    <recommendedName>
        <fullName evidence="1">F-box domain-containing protein</fullName>
    </recommendedName>
</protein>
<dbReference type="PANTHER" id="PTHR47850:SF1">
    <property type="entry name" value="F-BOX_KELCH-REPEAT PROTEIN OR23"/>
    <property type="match status" value="1"/>
</dbReference>
<dbReference type="STRING" id="93759.A0A1R3KQF2"/>
<dbReference type="SMART" id="SM00256">
    <property type="entry name" value="FBOX"/>
    <property type="match status" value="1"/>
</dbReference>
<dbReference type="InterPro" id="IPR036047">
    <property type="entry name" value="F-box-like_dom_sf"/>
</dbReference>
<dbReference type="Pfam" id="PF00646">
    <property type="entry name" value="F-box"/>
    <property type="match status" value="1"/>
</dbReference>
<keyword evidence="3" id="KW-1185">Reference proteome</keyword>
<reference evidence="3" key="1">
    <citation type="submission" date="2013-09" db="EMBL/GenBank/DDBJ databases">
        <title>Corchorus olitorius genome sequencing.</title>
        <authorList>
            <person name="Alam M."/>
            <person name="Haque M.S."/>
            <person name="Islam M.S."/>
            <person name="Emdad E.M."/>
            <person name="Islam M.M."/>
            <person name="Ahmed B."/>
            <person name="Halim A."/>
            <person name="Hossen Q.M.M."/>
            <person name="Hossain M.Z."/>
            <person name="Ahmed R."/>
            <person name="Khan M.M."/>
            <person name="Islam R."/>
            <person name="Rashid M.M."/>
            <person name="Khan S.A."/>
            <person name="Rahman M.S."/>
            <person name="Alam M."/>
            <person name="Yahiya A.S."/>
            <person name="Khan M.S."/>
            <person name="Azam M.S."/>
            <person name="Haque T."/>
            <person name="Lashkar M.Z.H."/>
            <person name="Akhand A.I."/>
            <person name="Morshed G."/>
            <person name="Roy S."/>
            <person name="Uddin K.S."/>
            <person name="Rabeya T."/>
            <person name="Hossain A.S."/>
            <person name="Chowdhury A."/>
            <person name="Snigdha A.R."/>
            <person name="Mortoza M.S."/>
            <person name="Matin S.A."/>
            <person name="Hoque S.M.E."/>
            <person name="Islam M.K."/>
            <person name="Roy D.K."/>
            <person name="Haider R."/>
            <person name="Moosa M.M."/>
            <person name="Elias S.M."/>
            <person name="Hasan A.M."/>
            <person name="Jahan S."/>
            <person name="Shafiuddin M."/>
            <person name="Mahmood N."/>
            <person name="Shommy N.S."/>
        </authorList>
    </citation>
    <scope>NUCLEOTIDE SEQUENCE [LARGE SCALE GENOMIC DNA]</scope>
    <source>
        <strain evidence="3">cv. O-4</strain>
    </source>
</reference>
<dbReference type="Proteomes" id="UP000187203">
    <property type="component" value="Unassembled WGS sequence"/>
</dbReference>
<evidence type="ECO:0000259" key="1">
    <source>
        <dbReference type="SMART" id="SM00256"/>
    </source>
</evidence>
<dbReference type="EMBL" id="AWUE01012376">
    <property type="protein sequence ID" value="OMP09315.1"/>
    <property type="molecule type" value="Genomic_DNA"/>
</dbReference>
<dbReference type="PANTHER" id="PTHR47850">
    <property type="entry name" value="F-BOX/KELCH-REPEAT PROTEIN OR23"/>
    <property type="match status" value="1"/>
</dbReference>
<evidence type="ECO:0000313" key="3">
    <source>
        <dbReference type="Proteomes" id="UP000187203"/>
    </source>
</evidence>
<dbReference type="OrthoDB" id="45365at2759"/>
<dbReference type="SUPFAM" id="SSF81383">
    <property type="entry name" value="F-box domain"/>
    <property type="match status" value="1"/>
</dbReference>
<feature type="domain" description="F-box" evidence="1">
    <location>
        <begin position="29"/>
        <end position="69"/>
    </location>
</feature>
<organism evidence="2 3">
    <name type="scientific">Corchorus olitorius</name>
    <dbReference type="NCBI Taxonomy" id="93759"/>
    <lineage>
        <taxon>Eukaryota</taxon>
        <taxon>Viridiplantae</taxon>
        <taxon>Streptophyta</taxon>
        <taxon>Embryophyta</taxon>
        <taxon>Tracheophyta</taxon>
        <taxon>Spermatophyta</taxon>
        <taxon>Magnoliopsida</taxon>
        <taxon>eudicotyledons</taxon>
        <taxon>Gunneridae</taxon>
        <taxon>Pentapetalae</taxon>
        <taxon>rosids</taxon>
        <taxon>malvids</taxon>
        <taxon>Malvales</taxon>
        <taxon>Malvaceae</taxon>
        <taxon>Grewioideae</taxon>
        <taxon>Apeibeae</taxon>
        <taxon>Corchorus</taxon>
    </lineage>
</organism>
<dbReference type="InterPro" id="IPR001810">
    <property type="entry name" value="F-box_dom"/>
</dbReference>
<proteinExistence type="predicted"/>
<dbReference type="Gene3D" id="1.20.1280.50">
    <property type="match status" value="1"/>
</dbReference>
<dbReference type="Gene3D" id="2.120.10.80">
    <property type="entry name" value="Kelch-type beta propeller"/>
    <property type="match status" value="1"/>
</dbReference>
<dbReference type="SUPFAM" id="SSF117281">
    <property type="entry name" value="Kelch motif"/>
    <property type="match status" value="1"/>
</dbReference>
<dbReference type="AlphaFoldDB" id="A0A1R3KQF2"/>
<evidence type="ECO:0000313" key="2">
    <source>
        <dbReference type="EMBL" id="OMP09315.1"/>
    </source>
</evidence>
<dbReference type="Pfam" id="PF01344">
    <property type="entry name" value="Kelch_1"/>
    <property type="match status" value="2"/>
</dbReference>
<comment type="caution">
    <text evidence="2">The sequence shown here is derived from an EMBL/GenBank/DDBJ whole genome shotgun (WGS) entry which is preliminary data.</text>
</comment>
<dbReference type="InterPro" id="IPR015915">
    <property type="entry name" value="Kelch-typ_b-propeller"/>
</dbReference>
<sequence>MLFPPSSSSSLSSTFLLEIDESLTLIPGLPNDVAAHILSFLPYSHHCRLKPTCKPWNIFLSSKTFFSLRRDGNHRRLCLSHLLCIFPEDPHISSPFLFDPENLAWRPLPPLPCNPHEYGLCNFTSISLGPNIYVLGGSRFDTRSYPLDRPSPTSSAFRFNFLTSSWERLAPMLSPRGSFACAVIPSADQIIVAGGGSRHTMFRAAGSRMCSVERYDVERDEWEALDGLPRFRAGCVGFTVRGDGEEKEFWVMGGYGESRTLSGVFPVDDYYKDAVVMELNENGGGKWRAVGDMWEEGERPGLGKIVVVEDEEGLWPSIFMLDDNDILRYNMISNRWQKESGVPRRAPPESSYGFAVLNGELHVMTIVNAIDYTESRRSRQQKRVGTLFIQIYNPRMKTWRSLITKPPFQKPLDFSTTIMCTVRL</sequence>